<proteinExistence type="inferred from homology"/>
<dbReference type="EMBL" id="PGFB01000002">
    <property type="protein sequence ID" value="PJJ63245.1"/>
    <property type="molecule type" value="Genomic_DNA"/>
</dbReference>
<keyword evidence="3" id="KW-0479">Metal-binding</keyword>
<dbReference type="InterPro" id="IPR006439">
    <property type="entry name" value="HAD-SF_hydro_IA"/>
</dbReference>
<sequence length="244" mass="25594">MRPVAWDPVTTQLPAAVLWDMDGTLVDTEPYWMQAETELVGSFGGTWTHEDALQMVGLGLWVAAARLQAAGVALNADQIVDRMTGRVQELIAEQGVPWRPGARELVEALYAAGVPLALVTMSIERMARQIVDALPVPAFGVVVAGDLVTNAKPHPEPYLRAAELLGVDIAGCVAIEDSPTGLASATAAGAIAIGVPHMIALDDAPYSVLWASLEGHGPQDLAILLAERAHGETTVPDVSEASAP</sequence>
<dbReference type="InterPro" id="IPR041492">
    <property type="entry name" value="HAD_2"/>
</dbReference>
<evidence type="ECO:0000256" key="4">
    <source>
        <dbReference type="ARBA" id="ARBA00022842"/>
    </source>
</evidence>
<dbReference type="Pfam" id="PF13419">
    <property type="entry name" value="HAD_2"/>
    <property type="match status" value="1"/>
</dbReference>
<dbReference type="CDD" id="cd07505">
    <property type="entry name" value="HAD_BPGM-like"/>
    <property type="match status" value="1"/>
</dbReference>
<comment type="caution">
    <text evidence="6">The sequence shown here is derived from an EMBL/GenBank/DDBJ whole genome shotgun (WGS) entry which is preliminary data.</text>
</comment>
<dbReference type="GO" id="GO:0016787">
    <property type="term" value="F:hydrolase activity"/>
    <property type="evidence" value="ECO:0007669"/>
    <property type="project" value="UniProtKB-KW"/>
</dbReference>
<accession>A0A2M9BYT9</accession>
<evidence type="ECO:0000256" key="3">
    <source>
        <dbReference type="ARBA" id="ARBA00022723"/>
    </source>
</evidence>
<dbReference type="PANTHER" id="PTHR46193">
    <property type="entry name" value="6-PHOSPHOGLUCONATE PHOSPHATASE"/>
    <property type="match status" value="1"/>
</dbReference>
<organism evidence="6 7">
    <name type="scientific">Compostimonas suwonensis</name>
    <dbReference type="NCBI Taxonomy" id="1048394"/>
    <lineage>
        <taxon>Bacteria</taxon>
        <taxon>Bacillati</taxon>
        <taxon>Actinomycetota</taxon>
        <taxon>Actinomycetes</taxon>
        <taxon>Micrococcales</taxon>
        <taxon>Microbacteriaceae</taxon>
        <taxon>Compostimonas</taxon>
    </lineage>
</organism>
<dbReference type="Gene3D" id="3.40.50.1000">
    <property type="entry name" value="HAD superfamily/HAD-like"/>
    <property type="match status" value="1"/>
</dbReference>
<dbReference type="InterPro" id="IPR036412">
    <property type="entry name" value="HAD-like_sf"/>
</dbReference>
<keyword evidence="6" id="KW-0378">Hydrolase</keyword>
<dbReference type="Proteomes" id="UP000230161">
    <property type="component" value="Unassembled WGS sequence"/>
</dbReference>
<dbReference type="InterPro" id="IPR023198">
    <property type="entry name" value="PGP-like_dom2"/>
</dbReference>
<dbReference type="NCBIfam" id="TIGR01509">
    <property type="entry name" value="HAD-SF-IA-v3"/>
    <property type="match status" value="1"/>
</dbReference>
<evidence type="ECO:0000256" key="5">
    <source>
        <dbReference type="ARBA" id="ARBA00023277"/>
    </source>
</evidence>
<dbReference type="SFLD" id="SFLDS00003">
    <property type="entry name" value="Haloacid_Dehalogenase"/>
    <property type="match status" value="1"/>
</dbReference>
<dbReference type="SUPFAM" id="SSF56784">
    <property type="entry name" value="HAD-like"/>
    <property type="match status" value="1"/>
</dbReference>
<gene>
    <name evidence="6" type="ORF">CLV54_0903</name>
</gene>
<reference evidence="6 7" key="1">
    <citation type="submission" date="2017-11" db="EMBL/GenBank/DDBJ databases">
        <title>Genomic Encyclopedia of Archaeal and Bacterial Type Strains, Phase II (KMG-II): From Individual Species to Whole Genera.</title>
        <authorList>
            <person name="Goeker M."/>
        </authorList>
    </citation>
    <scope>NUCLEOTIDE SEQUENCE [LARGE SCALE GENOMIC DNA]</scope>
    <source>
        <strain evidence="6 7">DSM 25625</strain>
    </source>
</reference>
<dbReference type="InterPro" id="IPR051600">
    <property type="entry name" value="Beta-PGM-like"/>
</dbReference>
<name>A0A2M9BYT9_9MICO</name>
<dbReference type="GO" id="GO:0046872">
    <property type="term" value="F:metal ion binding"/>
    <property type="evidence" value="ECO:0007669"/>
    <property type="project" value="UniProtKB-KW"/>
</dbReference>
<evidence type="ECO:0000256" key="2">
    <source>
        <dbReference type="ARBA" id="ARBA00006171"/>
    </source>
</evidence>
<keyword evidence="4" id="KW-0460">Magnesium</keyword>
<evidence type="ECO:0000256" key="1">
    <source>
        <dbReference type="ARBA" id="ARBA00001946"/>
    </source>
</evidence>
<keyword evidence="5" id="KW-0119">Carbohydrate metabolism</keyword>
<comment type="similarity">
    <text evidence="2">Belongs to the HAD-like hydrolase superfamily. CbbY/CbbZ/Gph/YieH family.</text>
</comment>
<evidence type="ECO:0000313" key="7">
    <source>
        <dbReference type="Proteomes" id="UP000230161"/>
    </source>
</evidence>
<dbReference type="AlphaFoldDB" id="A0A2M9BYT9"/>
<keyword evidence="7" id="KW-1185">Reference proteome</keyword>
<dbReference type="SFLD" id="SFLDG01129">
    <property type="entry name" value="C1.5:_HAD__Beta-PGM__Phosphata"/>
    <property type="match status" value="1"/>
</dbReference>
<protein>
    <submittedName>
        <fullName evidence="6">HAD superfamily hydrolase (TIGR01509 family)</fullName>
    </submittedName>
</protein>
<dbReference type="Gene3D" id="1.10.150.240">
    <property type="entry name" value="Putative phosphatase, domain 2"/>
    <property type="match status" value="1"/>
</dbReference>
<comment type="cofactor">
    <cofactor evidence="1">
        <name>Mg(2+)</name>
        <dbReference type="ChEBI" id="CHEBI:18420"/>
    </cofactor>
</comment>
<evidence type="ECO:0000313" key="6">
    <source>
        <dbReference type="EMBL" id="PJJ63245.1"/>
    </source>
</evidence>
<dbReference type="PANTHER" id="PTHR46193:SF18">
    <property type="entry name" value="HEXITOL PHOSPHATASE B"/>
    <property type="match status" value="1"/>
</dbReference>
<dbReference type="InterPro" id="IPR023214">
    <property type="entry name" value="HAD_sf"/>
</dbReference>